<evidence type="ECO:0008006" key="5">
    <source>
        <dbReference type="Google" id="ProtNLM"/>
    </source>
</evidence>
<name>A0A6I2UWT5_9FIRM</name>
<reference evidence="3 4" key="1">
    <citation type="submission" date="2019-08" db="EMBL/GenBank/DDBJ databases">
        <title>In-depth cultivation of the pig gut microbiome towards novel bacterial diversity and tailored functional studies.</title>
        <authorList>
            <person name="Wylensek D."/>
            <person name="Hitch T.C.A."/>
            <person name="Clavel T."/>
        </authorList>
    </citation>
    <scope>NUCLEOTIDE SEQUENCE [LARGE SCALE GENOMIC DNA]</scope>
    <source>
        <strain evidence="4">WCA-380-WT-3B3</strain>
    </source>
</reference>
<feature type="compositionally biased region" description="Basic residues" evidence="1">
    <location>
        <begin position="194"/>
        <end position="204"/>
    </location>
</feature>
<organism evidence="3 4">
    <name type="scientific">Selenomonas montiformis</name>
    <dbReference type="NCBI Taxonomy" id="2652285"/>
    <lineage>
        <taxon>Bacteria</taxon>
        <taxon>Bacillati</taxon>
        <taxon>Bacillota</taxon>
        <taxon>Negativicutes</taxon>
        <taxon>Selenomonadales</taxon>
        <taxon>Selenomonadaceae</taxon>
        <taxon>Selenomonas</taxon>
    </lineage>
</organism>
<evidence type="ECO:0000256" key="1">
    <source>
        <dbReference type="SAM" id="MobiDB-lite"/>
    </source>
</evidence>
<sequence>MKMRWGAGLLAAVVFFAAAPQTEAAEAVPEDIYQWVQSTSRQNYYFNKQQIYYDVDAQKHINRDILLVPVLKTYDSIQIQDVVSKRRWKMESTSGYGDLVGAAEYLCFHLKEQTVQVTKHQDLDSGWGVLDTTEPQKLIRIADLSEKDVDGRFYRAILRYADDHAEEILTRTQKMKGAVLAENTGGNGSSAPAKGRKAHKKSSAGHRSSAAH</sequence>
<keyword evidence="2" id="KW-0732">Signal</keyword>
<feature type="region of interest" description="Disordered" evidence="1">
    <location>
        <begin position="181"/>
        <end position="212"/>
    </location>
</feature>
<proteinExistence type="predicted"/>
<comment type="caution">
    <text evidence="3">The sequence shown here is derived from an EMBL/GenBank/DDBJ whole genome shotgun (WGS) entry which is preliminary data.</text>
</comment>
<protein>
    <recommendedName>
        <fullName evidence="5">DUF4468 domain-containing protein</fullName>
    </recommendedName>
</protein>
<evidence type="ECO:0000313" key="3">
    <source>
        <dbReference type="EMBL" id="MSV23746.1"/>
    </source>
</evidence>
<dbReference type="Proteomes" id="UP000430222">
    <property type="component" value="Unassembled WGS sequence"/>
</dbReference>
<gene>
    <name evidence="3" type="ORF">FYJ78_00765</name>
</gene>
<evidence type="ECO:0000256" key="2">
    <source>
        <dbReference type="SAM" id="SignalP"/>
    </source>
</evidence>
<dbReference type="EMBL" id="VUNL01000001">
    <property type="protein sequence ID" value="MSV23746.1"/>
    <property type="molecule type" value="Genomic_DNA"/>
</dbReference>
<accession>A0A6I2UWT5</accession>
<feature type="chain" id="PRO_5038853008" description="DUF4468 domain-containing protein" evidence="2">
    <location>
        <begin position="25"/>
        <end position="212"/>
    </location>
</feature>
<evidence type="ECO:0000313" key="4">
    <source>
        <dbReference type="Proteomes" id="UP000430222"/>
    </source>
</evidence>
<dbReference type="RefSeq" id="WP_154619492.1">
    <property type="nucleotide sequence ID" value="NZ_CBCTNG010000016.1"/>
</dbReference>
<feature type="signal peptide" evidence="2">
    <location>
        <begin position="1"/>
        <end position="24"/>
    </location>
</feature>
<dbReference type="AlphaFoldDB" id="A0A6I2UWT5"/>
<keyword evidence="4" id="KW-1185">Reference proteome</keyword>